<evidence type="ECO:0000256" key="5">
    <source>
        <dbReference type="ARBA" id="ARBA00012075"/>
    </source>
</evidence>
<dbReference type="GO" id="GO:0004424">
    <property type="term" value="F:imidazoleglycerol-phosphate dehydratase activity"/>
    <property type="evidence" value="ECO:0007669"/>
    <property type="project" value="UniProtKB-EC"/>
</dbReference>
<feature type="compositionally biased region" description="Polar residues" evidence="10">
    <location>
        <begin position="27"/>
        <end position="36"/>
    </location>
</feature>
<dbReference type="Gene3D" id="3.30.230.40">
    <property type="entry name" value="Imidazole glycerol phosphate dehydratase, domain 1"/>
    <property type="match status" value="2"/>
</dbReference>
<keyword evidence="7 9" id="KW-0368">Histidine biosynthesis</keyword>
<dbReference type="NCBIfam" id="NF002111">
    <property type="entry name" value="PRK00951.2-1"/>
    <property type="match status" value="1"/>
</dbReference>
<keyword evidence="8 9" id="KW-0456">Lyase</keyword>
<proteinExistence type="inferred from homology"/>
<dbReference type="HAMAP" id="MF_00076">
    <property type="entry name" value="HisB"/>
    <property type="match status" value="1"/>
</dbReference>
<feature type="region of interest" description="Disordered" evidence="10">
    <location>
        <begin position="1"/>
        <end position="56"/>
    </location>
</feature>
<evidence type="ECO:0000256" key="4">
    <source>
        <dbReference type="ARBA" id="ARBA00007481"/>
    </source>
</evidence>
<evidence type="ECO:0000256" key="9">
    <source>
        <dbReference type="RuleBase" id="RU000598"/>
    </source>
</evidence>
<feature type="compositionally biased region" description="Low complexity" evidence="10">
    <location>
        <begin position="1"/>
        <end position="19"/>
    </location>
</feature>
<dbReference type="PROSITE" id="PS00954">
    <property type="entry name" value="IGP_DEHYDRATASE_1"/>
    <property type="match status" value="1"/>
</dbReference>
<dbReference type="NCBIfam" id="NF002108">
    <property type="entry name" value="PRK00951.1-3"/>
    <property type="match status" value="1"/>
</dbReference>
<evidence type="ECO:0000313" key="12">
    <source>
        <dbReference type="Proteomes" id="UP000593564"/>
    </source>
</evidence>
<dbReference type="PANTHER" id="PTHR23133">
    <property type="entry name" value="IMIDAZOLEGLYCEROL-PHOSPHATE DEHYDRATASE HIS7"/>
    <property type="match status" value="1"/>
</dbReference>
<evidence type="ECO:0000256" key="3">
    <source>
        <dbReference type="ARBA" id="ARBA00005047"/>
    </source>
</evidence>
<evidence type="ECO:0000256" key="6">
    <source>
        <dbReference type="ARBA" id="ARBA00022605"/>
    </source>
</evidence>
<dbReference type="InterPro" id="IPR020565">
    <property type="entry name" value="ImidazoleglycerP_deHydtase_CS"/>
</dbReference>
<dbReference type="AlphaFoldDB" id="A0A7J7GQR3"/>
<keyword evidence="6" id="KW-0028">Amino-acid biosynthesis</keyword>
<dbReference type="UniPathway" id="UPA00031">
    <property type="reaction ID" value="UER00011"/>
</dbReference>
<comment type="catalytic activity">
    <reaction evidence="1 9">
        <text>D-erythro-1-(imidazol-4-yl)glycerol 3-phosphate = 3-(imidazol-4-yl)-2-oxopropyl phosphate + H2O</text>
        <dbReference type="Rhea" id="RHEA:11040"/>
        <dbReference type="ChEBI" id="CHEBI:15377"/>
        <dbReference type="ChEBI" id="CHEBI:57766"/>
        <dbReference type="ChEBI" id="CHEBI:58278"/>
        <dbReference type="EC" id="4.2.1.19"/>
    </reaction>
</comment>
<dbReference type="FunFam" id="3.30.230.40:FF:000003">
    <property type="entry name" value="Imidazoleglycerol-phosphate dehydratase HisB"/>
    <property type="match status" value="1"/>
</dbReference>
<dbReference type="InterPro" id="IPR020568">
    <property type="entry name" value="Ribosomal_Su5_D2-typ_SF"/>
</dbReference>
<dbReference type="SUPFAM" id="SSF54211">
    <property type="entry name" value="Ribosomal protein S5 domain 2-like"/>
    <property type="match status" value="2"/>
</dbReference>
<dbReference type="FunFam" id="3.30.230.40:FF:000002">
    <property type="entry name" value="Imidazoleglycerol-phosphate dehydratase"/>
    <property type="match status" value="1"/>
</dbReference>
<sequence length="318" mass="35375">MELSVSSHLLNSSSSSSQLPKTRVRVSHNTLTPFGFQQQQQQPPLSSTHLRRSLSPMDAHRRTITRASIVQDNGSPPTPSPINIGARIGEVKRVTKETNVSVRINLDGSGVADSSTGIPFLDHMLDQLASHGLFDVHVKATGDIHIDDHHTNEDVALAIGTALLQALGDRKGINRFGDFSAPLDEALTHVALDLSGRPHLSYDLRIPTQRVGTYDTQLVEHFFQSLVNTSGMTLHIRQLAGKNSHHIIEATFKAFARALRQATENDLRRQGTVPRFLKRGSVAYLILLDHQTKVDHYNQKLKLFIRTVPLRYCKNELM</sequence>
<dbReference type="GO" id="GO:0009507">
    <property type="term" value="C:chloroplast"/>
    <property type="evidence" value="ECO:0007669"/>
    <property type="project" value="UniProtKB-SubCell"/>
</dbReference>
<accession>A0A7J7GQR3</accession>
<evidence type="ECO:0000256" key="2">
    <source>
        <dbReference type="ARBA" id="ARBA00004229"/>
    </source>
</evidence>
<protein>
    <recommendedName>
        <fullName evidence="5 9">Imidazoleglycerol-phosphate dehydratase</fullName>
        <ecNumber evidence="5 9">4.2.1.19</ecNumber>
    </recommendedName>
</protein>
<evidence type="ECO:0000256" key="7">
    <source>
        <dbReference type="ARBA" id="ARBA00023102"/>
    </source>
</evidence>
<name>A0A7J7GQR3_CAMSI</name>
<dbReference type="InterPro" id="IPR038494">
    <property type="entry name" value="IGPD_sf"/>
</dbReference>
<dbReference type="Proteomes" id="UP000593564">
    <property type="component" value="Unassembled WGS sequence"/>
</dbReference>
<evidence type="ECO:0000256" key="10">
    <source>
        <dbReference type="SAM" id="MobiDB-lite"/>
    </source>
</evidence>
<comment type="subcellular location">
    <subcellularLocation>
        <location evidence="2">Plastid</location>
        <location evidence="2">Chloroplast</location>
    </subcellularLocation>
</comment>
<evidence type="ECO:0000313" key="11">
    <source>
        <dbReference type="EMBL" id="KAF5941758.1"/>
    </source>
</evidence>
<dbReference type="GO" id="GO:0000105">
    <property type="term" value="P:L-histidine biosynthetic process"/>
    <property type="evidence" value="ECO:0007669"/>
    <property type="project" value="UniProtKB-UniPathway"/>
</dbReference>
<gene>
    <name evidence="11" type="ORF">HYC85_019400</name>
</gene>
<comment type="pathway">
    <text evidence="3 9">Amino-acid biosynthesis; L-histidine biosynthesis; L-histidine from 5-phospho-alpha-D-ribose 1-diphosphate: step 6/9.</text>
</comment>
<reference evidence="11 12" key="2">
    <citation type="submission" date="2020-07" db="EMBL/GenBank/DDBJ databases">
        <title>Genome assembly of wild tea tree DASZ reveals pedigree and selection history of tea varieties.</title>
        <authorList>
            <person name="Zhang W."/>
        </authorList>
    </citation>
    <scope>NUCLEOTIDE SEQUENCE [LARGE SCALE GENOMIC DNA]</scope>
    <source>
        <strain evidence="12">cv. G240</strain>
        <tissue evidence="11">Leaf</tissue>
    </source>
</reference>
<organism evidence="11 12">
    <name type="scientific">Camellia sinensis</name>
    <name type="common">Tea plant</name>
    <name type="synonym">Thea sinensis</name>
    <dbReference type="NCBI Taxonomy" id="4442"/>
    <lineage>
        <taxon>Eukaryota</taxon>
        <taxon>Viridiplantae</taxon>
        <taxon>Streptophyta</taxon>
        <taxon>Embryophyta</taxon>
        <taxon>Tracheophyta</taxon>
        <taxon>Spermatophyta</taxon>
        <taxon>Magnoliopsida</taxon>
        <taxon>eudicotyledons</taxon>
        <taxon>Gunneridae</taxon>
        <taxon>Pentapetalae</taxon>
        <taxon>asterids</taxon>
        <taxon>Ericales</taxon>
        <taxon>Theaceae</taxon>
        <taxon>Camellia</taxon>
    </lineage>
</organism>
<reference evidence="12" key="1">
    <citation type="journal article" date="2020" name="Nat. Commun.">
        <title>Genome assembly of wild tea tree DASZ reveals pedigree and selection history of tea varieties.</title>
        <authorList>
            <person name="Zhang W."/>
            <person name="Zhang Y."/>
            <person name="Qiu H."/>
            <person name="Guo Y."/>
            <person name="Wan H."/>
            <person name="Zhang X."/>
            <person name="Scossa F."/>
            <person name="Alseekh S."/>
            <person name="Zhang Q."/>
            <person name="Wang P."/>
            <person name="Xu L."/>
            <person name="Schmidt M.H."/>
            <person name="Jia X."/>
            <person name="Li D."/>
            <person name="Zhu A."/>
            <person name="Guo F."/>
            <person name="Chen W."/>
            <person name="Ni D."/>
            <person name="Usadel B."/>
            <person name="Fernie A.R."/>
            <person name="Wen W."/>
        </authorList>
    </citation>
    <scope>NUCLEOTIDE SEQUENCE [LARGE SCALE GENOMIC DNA]</scope>
    <source>
        <strain evidence="12">cv. G240</strain>
    </source>
</reference>
<dbReference type="CDD" id="cd07914">
    <property type="entry name" value="IGPD"/>
    <property type="match status" value="1"/>
</dbReference>
<evidence type="ECO:0000256" key="8">
    <source>
        <dbReference type="ARBA" id="ARBA00023239"/>
    </source>
</evidence>
<dbReference type="NCBIfam" id="NF002114">
    <property type="entry name" value="PRK00951.2-4"/>
    <property type="match status" value="1"/>
</dbReference>
<dbReference type="Pfam" id="PF00475">
    <property type="entry name" value="IGPD"/>
    <property type="match status" value="1"/>
</dbReference>
<dbReference type="InterPro" id="IPR000807">
    <property type="entry name" value="ImidazoleglycerolP_deHydtase"/>
</dbReference>
<keyword evidence="12" id="KW-1185">Reference proteome</keyword>
<dbReference type="PANTHER" id="PTHR23133:SF2">
    <property type="entry name" value="IMIDAZOLEGLYCEROL-PHOSPHATE DEHYDRATASE"/>
    <property type="match status" value="1"/>
</dbReference>
<comment type="similarity">
    <text evidence="4 9">Belongs to the imidazoleglycerol-phosphate dehydratase family.</text>
</comment>
<dbReference type="PROSITE" id="PS00955">
    <property type="entry name" value="IGP_DEHYDRATASE_2"/>
    <property type="match status" value="1"/>
</dbReference>
<dbReference type="EC" id="4.2.1.19" evidence="5 9"/>
<comment type="caution">
    <text evidence="11">The sequence shown here is derived from an EMBL/GenBank/DDBJ whole genome shotgun (WGS) entry which is preliminary data.</text>
</comment>
<dbReference type="EMBL" id="JACBKZ010000009">
    <property type="protein sequence ID" value="KAF5941758.1"/>
    <property type="molecule type" value="Genomic_DNA"/>
</dbReference>
<evidence type="ECO:0000256" key="1">
    <source>
        <dbReference type="ARBA" id="ARBA00001723"/>
    </source>
</evidence>